<gene>
    <name evidence="8" type="primary">pglX</name>
    <name evidence="8" type="ORF">FQB35_02205</name>
</gene>
<dbReference type="GO" id="GO:0006304">
    <property type="term" value="P:DNA modification"/>
    <property type="evidence" value="ECO:0007669"/>
    <property type="project" value="InterPro"/>
</dbReference>
<dbReference type="InterPro" id="IPR011639">
    <property type="entry name" value="MethylTrfase_TaqI-like_dom"/>
</dbReference>
<dbReference type="InterPro" id="IPR029063">
    <property type="entry name" value="SAM-dependent_MTases_sf"/>
</dbReference>
<dbReference type="PROSITE" id="PS00092">
    <property type="entry name" value="N6_MTASE"/>
    <property type="match status" value="1"/>
</dbReference>
<dbReference type="GO" id="GO:0009007">
    <property type="term" value="F:site-specific DNA-methyltransferase (adenine-specific) activity"/>
    <property type="evidence" value="ECO:0007669"/>
    <property type="project" value="UniProtKB-EC"/>
</dbReference>
<keyword evidence="6" id="KW-0175">Coiled coil</keyword>
<evidence type="ECO:0000256" key="2">
    <source>
        <dbReference type="ARBA" id="ARBA00022603"/>
    </source>
</evidence>
<organism evidence="8 9">
    <name type="scientific">Crassaminicella thermophila</name>
    <dbReference type="NCBI Taxonomy" id="2599308"/>
    <lineage>
        <taxon>Bacteria</taxon>
        <taxon>Bacillati</taxon>
        <taxon>Bacillota</taxon>
        <taxon>Clostridia</taxon>
        <taxon>Eubacteriales</taxon>
        <taxon>Clostridiaceae</taxon>
        <taxon>Crassaminicella</taxon>
    </lineage>
</organism>
<feature type="coiled-coil region" evidence="6">
    <location>
        <begin position="799"/>
        <end position="829"/>
    </location>
</feature>
<dbReference type="EC" id="2.1.1.72" evidence="1"/>
<keyword evidence="9" id="KW-1185">Reference proteome</keyword>
<accession>A0A5C0S9C7</accession>
<sequence>MNKKNIKHFAIHVRERIMEKASCIESKKIEDIAYQSFFYLLTLRYMEVNDYLPKDLCVFSCIGQYKTNEALKNKLLKTYDALSEMLPFIFEPTSRDVRILAFDLLNDSLIKDFLSHEIIFYEDWKEVENIGWFYQYYMEEKHKEVVRLNNSRIKKEDIPAATQLFTPKWIVKYMVENTLGKYWIEATKDQLLEKRLAFYIKQKEMKGDLQKKIDPKSIKVLDPACGAGHILVYAFDLLYEIYLNAGYDKKDIPKCILKNNLYGLDIDKKAVRLALFSLVMKGREKDDKFLHKIKEENIIPSICCIEESNELTKHKTLLFEGINENDMEYAKNQINRLIETFYDGKEYGSIISIKGFDEKFWNERLAYLQQEKIKGIVENIIRQVKIINQKYEVVIANPPYLSNKMMSLKLKKYVDQHFKLYNGDLFSVFMKRSLDYTSENGYTAFMTPFVWMFIKRYENLRKYVLQKKSIESLIQLEYSSFEEAIVPICTFVLRNQPNKGLGDFIKLSDFKGAKNQPIKVLEAIKNEKVSYRYRRLMKSFEKIQGMPIAYWANHELIKVFQRGIPLKNIADTRVGLQTSDNKRFVRLWHEVDINKIGFKFKDRQSAKNSGYKWFPYNKGGEFRKWYGNLNHIVNWQDDGKEIREYNAYLNRSRNSNIGIANADYYFKQGITWSFVSSSNFGVRIMEEGFIFDTAGSSAFPRQDLLYFLIALLCSKITYMNLMIINPTLNFQPGNIAMLPVIFPDRKEIKENIDNLAKECIKISKMDWNDYETSWDFKRHPFLIYKNGGATLKEAFDNWKSFKEKQFNKLKEKEEKLNKMFMEIYNIEEKMIHSVEENDITIKKADFKKDVRLFISYAVGCMFGRYSLDEEGLVFAGGSFNKERYKTYPAEEDGIIPIDDMALRFIRFLKITFGQNTLDENLSFIAAALCKRKSEKPIDCIKRYFQYEFYKDHIKTYQKRPIYWLFTSGKNKAFQALFYVHRYDKKVVYKIRKKYLHRKQKLLQDKIMSVGENEKIFIQKQIQELRKYDEELKEVEGIDMDLDDGVYYNYEKFKKVLSKI</sequence>
<protein>
    <recommendedName>
        <fullName evidence="1">site-specific DNA-methyltransferase (adenine-specific)</fullName>
        <ecNumber evidence="1">2.1.1.72</ecNumber>
    </recommendedName>
</protein>
<dbReference type="NCBIfam" id="NF033452">
    <property type="entry name" value="BREX_1_MTaseX"/>
    <property type="match status" value="1"/>
</dbReference>
<dbReference type="Proteomes" id="UP000324646">
    <property type="component" value="Chromosome"/>
</dbReference>
<dbReference type="RefSeq" id="WP_148808348.1">
    <property type="nucleotide sequence ID" value="NZ_CP042243.1"/>
</dbReference>
<dbReference type="InterPro" id="IPR002052">
    <property type="entry name" value="DNA_methylase_N6_adenine_CS"/>
</dbReference>
<keyword evidence="3 8" id="KW-0808">Transferase</keyword>
<dbReference type="PANTHER" id="PTHR33841:SF1">
    <property type="entry name" value="DNA METHYLTRANSFERASE A"/>
    <property type="match status" value="1"/>
</dbReference>
<name>A0A5C0S9C7_CRATE</name>
<evidence type="ECO:0000259" key="7">
    <source>
        <dbReference type="Pfam" id="PF07669"/>
    </source>
</evidence>
<dbReference type="OrthoDB" id="32195at2"/>
<dbReference type="GO" id="GO:0032259">
    <property type="term" value="P:methylation"/>
    <property type="evidence" value="ECO:0007669"/>
    <property type="project" value="UniProtKB-KW"/>
</dbReference>
<dbReference type="KEGG" id="crs:FQB35_02205"/>
<keyword evidence="2 8" id="KW-0489">Methyltransferase</keyword>
<keyword evidence="4" id="KW-0949">S-adenosyl-L-methionine</keyword>
<dbReference type="SUPFAM" id="SSF53335">
    <property type="entry name" value="S-adenosyl-L-methionine-dependent methyltransferases"/>
    <property type="match status" value="1"/>
</dbReference>
<evidence type="ECO:0000256" key="5">
    <source>
        <dbReference type="ARBA" id="ARBA00047942"/>
    </source>
</evidence>
<reference evidence="8 9" key="1">
    <citation type="submission" date="2019-07" db="EMBL/GenBank/DDBJ databases">
        <title>Complete genome of Crassaminicella thermophila SY095.</title>
        <authorList>
            <person name="Li X."/>
        </authorList>
    </citation>
    <scope>NUCLEOTIDE SEQUENCE [LARGE SCALE GENOMIC DNA]</scope>
    <source>
        <strain evidence="8 9">SY095</strain>
    </source>
</reference>
<dbReference type="EMBL" id="CP042243">
    <property type="protein sequence ID" value="QEK11275.1"/>
    <property type="molecule type" value="Genomic_DNA"/>
</dbReference>
<feature type="domain" description="Type II methyltransferase M.TaqI-like" evidence="7">
    <location>
        <begin position="259"/>
        <end position="478"/>
    </location>
</feature>
<dbReference type="REBASE" id="364371">
    <property type="entry name" value="Csp95ORF2205P"/>
</dbReference>
<dbReference type="InterPro" id="IPR047939">
    <property type="entry name" value="BREX_1_PglX"/>
</dbReference>
<dbReference type="PANTHER" id="PTHR33841">
    <property type="entry name" value="DNA METHYLTRANSFERASE YEEA-RELATED"/>
    <property type="match status" value="1"/>
</dbReference>
<dbReference type="GO" id="GO:0003676">
    <property type="term" value="F:nucleic acid binding"/>
    <property type="evidence" value="ECO:0007669"/>
    <property type="project" value="InterPro"/>
</dbReference>
<evidence type="ECO:0000256" key="3">
    <source>
        <dbReference type="ARBA" id="ARBA00022679"/>
    </source>
</evidence>
<evidence type="ECO:0000256" key="6">
    <source>
        <dbReference type="SAM" id="Coils"/>
    </source>
</evidence>
<evidence type="ECO:0000313" key="8">
    <source>
        <dbReference type="EMBL" id="QEK11275.1"/>
    </source>
</evidence>
<evidence type="ECO:0000256" key="1">
    <source>
        <dbReference type="ARBA" id="ARBA00011900"/>
    </source>
</evidence>
<dbReference type="AlphaFoldDB" id="A0A5C0S9C7"/>
<proteinExistence type="predicted"/>
<dbReference type="Pfam" id="PF07669">
    <property type="entry name" value="Eco57I"/>
    <property type="match status" value="1"/>
</dbReference>
<evidence type="ECO:0000256" key="4">
    <source>
        <dbReference type="ARBA" id="ARBA00022691"/>
    </source>
</evidence>
<dbReference type="InterPro" id="IPR050953">
    <property type="entry name" value="N4_N6_ade-DNA_methylase"/>
</dbReference>
<comment type="catalytic activity">
    <reaction evidence="5">
        <text>a 2'-deoxyadenosine in DNA + S-adenosyl-L-methionine = an N(6)-methyl-2'-deoxyadenosine in DNA + S-adenosyl-L-homocysteine + H(+)</text>
        <dbReference type="Rhea" id="RHEA:15197"/>
        <dbReference type="Rhea" id="RHEA-COMP:12418"/>
        <dbReference type="Rhea" id="RHEA-COMP:12419"/>
        <dbReference type="ChEBI" id="CHEBI:15378"/>
        <dbReference type="ChEBI" id="CHEBI:57856"/>
        <dbReference type="ChEBI" id="CHEBI:59789"/>
        <dbReference type="ChEBI" id="CHEBI:90615"/>
        <dbReference type="ChEBI" id="CHEBI:90616"/>
        <dbReference type="EC" id="2.1.1.72"/>
    </reaction>
</comment>
<dbReference type="Gene3D" id="3.40.50.150">
    <property type="entry name" value="Vaccinia Virus protein VP39"/>
    <property type="match status" value="1"/>
</dbReference>
<dbReference type="PRINTS" id="PR00507">
    <property type="entry name" value="N12N6MTFRASE"/>
</dbReference>
<evidence type="ECO:0000313" key="9">
    <source>
        <dbReference type="Proteomes" id="UP000324646"/>
    </source>
</evidence>